<evidence type="ECO:0008006" key="4">
    <source>
        <dbReference type="Google" id="ProtNLM"/>
    </source>
</evidence>
<comment type="caution">
    <text evidence="2">The sequence shown here is derived from an EMBL/GenBank/DDBJ whole genome shotgun (WGS) entry which is preliminary data.</text>
</comment>
<feature type="transmembrane region" description="Helical" evidence="1">
    <location>
        <begin position="153"/>
        <end position="175"/>
    </location>
</feature>
<feature type="transmembrane region" description="Helical" evidence="1">
    <location>
        <begin position="103"/>
        <end position="127"/>
    </location>
</feature>
<dbReference type="EMBL" id="BMHY01000009">
    <property type="protein sequence ID" value="GGG80163.1"/>
    <property type="molecule type" value="Genomic_DNA"/>
</dbReference>
<dbReference type="Pfam" id="PF13803">
    <property type="entry name" value="DUF4184"/>
    <property type="match status" value="1"/>
</dbReference>
<dbReference type="Proteomes" id="UP000600247">
    <property type="component" value="Unassembled WGS sequence"/>
</dbReference>
<feature type="transmembrane region" description="Helical" evidence="1">
    <location>
        <begin position="292"/>
        <end position="312"/>
    </location>
</feature>
<keyword evidence="1" id="KW-0812">Transmembrane</keyword>
<accession>A0A917HI88</accession>
<evidence type="ECO:0000313" key="2">
    <source>
        <dbReference type="EMBL" id="GGG80163.1"/>
    </source>
</evidence>
<feature type="transmembrane region" description="Helical" evidence="1">
    <location>
        <begin position="261"/>
        <end position="280"/>
    </location>
</feature>
<keyword evidence="3" id="KW-1185">Reference proteome</keyword>
<keyword evidence="1" id="KW-1133">Transmembrane helix</keyword>
<protein>
    <recommendedName>
        <fullName evidence="4">DUF4184 family protein</fullName>
    </recommendedName>
</protein>
<evidence type="ECO:0000313" key="3">
    <source>
        <dbReference type="Proteomes" id="UP000600247"/>
    </source>
</evidence>
<feature type="transmembrane region" description="Helical" evidence="1">
    <location>
        <begin position="51"/>
        <end position="69"/>
    </location>
</feature>
<evidence type="ECO:0000256" key="1">
    <source>
        <dbReference type="SAM" id="Phobius"/>
    </source>
</evidence>
<dbReference type="AlphaFoldDB" id="A0A917HI88"/>
<gene>
    <name evidence="2" type="ORF">GCM10010918_41550</name>
</gene>
<sequence>MPFTLSHPLFAAPLKKVIPALSVTGLVLGSMAPDMEYFVAMQSFRSIGHSLPGFLLLGLPLCIAIAIAYTRVLKPALPAFMPSAGGIDRFVQEYAQRSSPACLSITFLGWTMFVLSAFIGYFTHIFVDNWTHRYGFFVLRVPSLLERVGPYGVYYLLQLGLSLLGVAVPALWLMVKWIRWLMRDTKPEETKHTHHKYRDKLYAPLVLYGAGAGALLLLFKLALAPNPWFLNLWVVAPFTSMFFAFFCIALLHLARKNGRTALTAASIALLLAIIGGSTWFRLQNGAGAGEWIMFHWLLSVSIILCSAAANPLKVKKLQ</sequence>
<keyword evidence="1" id="KW-0472">Membrane</keyword>
<reference evidence="2 3" key="1">
    <citation type="journal article" date="2014" name="Int. J. Syst. Evol. Microbiol.">
        <title>Complete genome sequence of Corynebacterium casei LMG S-19264T (=DSM 44701T), isolated from a smear-ripened cheese.</title>
        <authorList>
            <consortium name="US DOE Joint Genome Institute (JGI-PGF)"/>
            <person name="Walter F."/>
            <person name="Albersmeier A."/>
            <person name="Kalinowski J."/>
            <person name="Ruckert C."/>
        </authorList>
    </citation>
    <scope>NUCLEOTIDE SEQUENCE [LARGE SCALE GENOMIC DNA]</scope>
    <source>
        <strain evidence="2 3">CGMCC 1.15286</strain>
    </source>
</reference>
<name>A0A917HI88_9BACL</name>
<feature type="transmembrane region" description="Helical" evidence="1">
    <location>
        <begin position="201"/>
        <end position="222"/>
    </location>
</feature>
<organism evidence="2 3">
    <name type="scientific">Paenibacillus radicis</name>
    <name type="common">ex Gao et al. 2016</name>
    <dbReference type="NCBI Taxonomy" id="1737354"/>
    <lineage>
        <taxon>Bacteria</taxon>
        <taxon>Bacillati</taxon>
        <taxon>Bacillota</taxon>
        <taxon>Bacilli</taxon>
        <taxon>Bacillales</taxon>
        <taxon>Paenibacillaceae</taxon>
        <taxon>Paenibacillus</taxon>
    </lineage>
</organism>
<dbReference type="RefSeq" id="WP_188891122.1">
    <property type="nucleotide sequence ID" value="NZ_BMHY01000009.1"/>
</dbReference>
<feature type="transmembrane region" description="Helical" evidence="1">
    <location>
        <begin position="228"/>
        <end position="254"/>
    </location>
</feature>
<dbReference type="InterPro" id="IPR025238">
    <property type="entry name" value="DUF4184"/>
</dbReference>
<proteinExistence type="predicted"/>